<reference evidence="3 4" key="1">
    <citation type="submission" date="2024-10" db="EMBL/GenBank/DDBJ databases">
        <title>Updated reference genomes for cyclostephanoid diatoms.</title>
        <authorList>
            <person name="Roberts W.R."/>
            <person name="Alverson A.J."/>
        </authorList>
    </citation>
    <scope>NUCLEOTIDE SEQUENCE [LARGE SCALE GENOMIC DNA]</scope>
    <source>
        <strain evidence="3 4">AJA010-31</strain>
    </source>
</reference>
<dbReference type="SUPFAM" id="SSF55120">
    <property type="entry name" value="Pseudouridine synthase"/>
    <property type="match status" value="1"/>
</dbReference>
<feature type="region of interest" description="Disordered" evidence="1">
    <location>
        <begin position="1"/>
        <end position="36"/>
    </location>
</feature>
<feature type="domain" description="Pseudouridine synthase RsuA/RluA-like" evidence="2">
    <location>
        <begin position="154"/>
        <end position="245"/>
    </location>
</feature>
<gene>
    <name evidence="3" type="ORF">ACHAWO_009799</name>
</gene>
<protein>
    <recommendedName>
        <fullName evidence="2">Pseudouridine synthase RsuA/RluA-like domain-containing protein</fullName>
    </recommendedName>
</protein>
<feature type="compositionally biased region" description="Polar residues" evidence="1">
    <location>
        <begin position="479"/>
        <end position="497"/>
    </location>
</feature>
<accession>A0ABD3QJX9</accession>
<dbReference type="InterPro" id="IPR020103">
    <property type="entry name" value="PsdUridine_synth_cat_dom_sf"/>
</dbReference>
<dbReference type="InterPro" id="IPR050188">
    <property type="entry name" value="RluA_PseudoU_synthase"/>
</dbReference>
<proteinExistence type="predicted"/>
<feature type="region of interest" description="Disordered" evidence="1">
    <location>
        <begin position="991"/>
        <end position="1025"/>
    </location>
</feature>
<dbReference type="PANTHER" id="PTHR21600">
    <property type="entry name" value="MITOCHONDRIAL RNA PSEUDOURIDINE SYNTHASE"/>
    <property type="match status" value="1"/>
</dbReference>
<evidence type="ECO:0000313" key="3">
    <source>
        <dbReference type="EMBL" id="KAL3800555.1"/>
    </source>
</evidence>
<feature type="region of interest" description="Disordered" evidence="1">
    <location>
        <begin position="479"/>
        <end position="501"/>
    </location>
</feature>
<dbReference type="EMBL" id="JALLPJ020000156">
    <property type="protein sequence ID" value="KAL3800555.1"/>
    <property type="molecule type" value="Genomic_DNA"/>
</dbReference>
<dbReference type="Gene3D" id="3.30.2350.10">
    <property type="entry name" value="Pseudouridine synthase"/>
    <property type="match status" value="2"/>
</dbReference>
<name>A0ABD3QJX9_9STRA</name>
<keyword evidence="4" id="KW-1185">Reference proteome</keyword>
<evidence type="ECO:0000256" key="1">
    <source>
        <dbReference type="SAM" id="MobiDB-lite"/>
    </source>
</evidence>
<dbReference type="InterPro" id="IPR006145">
    <property type="entry name" value="PsdUridine_synth_RsuA/RluA"/>
</dbReference>
<dbReference type="PANTHER" id="PTHR21600:SF40">
    <property type="entry name" value="PSEUDOURIDYLATE SYNTHASE RPUSD2"/>
    <property type="match status" value="1"/>
</dbReference>
<comment type="caution">
    <text evidence="3">The sequence shown here is derived from an EMBL/GenBank/DDBJ whole genome shotgun (WGS) entry which is preliminary data.</text>
</comment>
<feature type="domain" description="Pseudouridine synthase RsuA/RluA-like" evidence="2">
    <location>
        <begin position="396"/>
        <end position="442"/>
    </location>
</feature>
<dbReference type="GO" id="GO:0009982">
    <property type="term" value="F:pseudouridine synthase activity"/>
    <property type="evidence" value="ECO:0007669"/>
    <property type="project" value="UniProtKB-ARBA"/>
</dbReference>
<dbReference type="PROSITE" id="PS01129">
    <property type="entry name" value="PSI_RLU"/>
    <property type="match status" value="1"/>
</dbReference>
<feature type="region of interest" description="Disordered" evidence="1">
    <location>
        <begin position="965"/>
        <end position="984"/>
    </location>
</feature>
<dbReference type="InterPro" id="IPR006224">
    <property type="entry name" value="PsdUridine_synth_RluA-like_CS"/>
</dbReference>
<evidence type="ECO:0000259" key="2">
    <source>
        <dbReference type="Pfam" id="PF00849"/>
    </source>
</evidence>
<dbReference type="Pfam" id="PF00849">
    <property type="entry name" value="PseudoU_synth_2"/>
    <property type="match status" value="2"/>
</dbReference>
<evidence type="ECO:0000313" key="4">
    <source>
        <dbReference type="Proteomes" id="UP001530400"/>
    </source>
</evidence>
<feature type="region of interest" description="Disordered" evidence="1">
    <location>
        <begin position="804"/>
        <end position="825"/>
    </location>
</feature>
<organism evidence="3 4">
    <name type="scientific">Cyclotella atomus</name>
    <dbReference type="NCBI Taxonomy" id="382360"/>
    <lineage>
        <taxon>Eukaryota</taxon>
        <taxon>Sar</taxon>
        <taxon>Stramenopiles</taxon>
        <taxon>Ochrophyta</taxon>
        <taxon>Bacillariophyta</taxon>
        <taxon>Coscinodiscophyceae</taxon>
        <taxon>Thalassiosirophycidae</taxon>
        <taxon>Stephanodiscales</taxon>
        <taxon>Stephanodiscaceae</taxon>
        <taxon>Cyclotella</taxon>
    </lineage>
</organism>
<sequence length="1185" mass="131942">MNENSDTSGRKRKRGTKHSNGGTGSNDNPSRPSPHVEVLPLSNALKLISHQDDKKQHSDKRRVRIVHPYPYTFATFAKARWIGRTVLDVYVSEFGRILVSGKRVSCTYTIQGGDELTHTVHRHEPAVSLSDLPSNYNGSIDQPPVDIIYEDESILVVDKPSTMPIHPCGAYNNNSLFEILAHWKKKPDSNGASEKLYTIYRLDSLTSGVVLLAKNAQLARSLGKCIVERDGCEKMYLARVKGKFPLNLLERNDDESWEFKRCGNSTDTNEGLTAPCVHGVFTETTRQHWNGGKQVILPKSNNDDIALSAALGYWFTDQRGRITTAVSLQDMFCQSLTMTLNDILSLATTQTNESDAEIYDTDRSSSLHWLNFACPCRVSSHKDGVCEAGDFSHLTDDDKRKGVKPAQTTFTLLSYDASSDTSIVLAKPVTGRTHQIRLHLQQIGHPIANDHCYGGDLWCGDTASRDACENAKQWLDQLDNISPSSDAPKQSSLSDTPATDAEIHHVVANKRRENDETTLDFIEKTCVWCARCKGAATTLSNKNNDQCEESKHQIHEALLGEAGRSDFLGYRHITSQTEKGRPHGTCGRTHLLYLSFSPKQSPSPQAKRDRSMGDCTLHLLIESKLISYHKPSNSSNDFHLLPSSHLLSADSTLVELTSLLSRTLRNNEAATTLASICVIDASYHPAKTITDIIRDHPDTSGPKSKTLQSMGWFPSGKLVILHLSNAEDQDRCKTEQDLLAKFTEWQSRHVLNEEEFVYNLPTSAVAKDGNAVKGVVQWTGGAATDVKLKPTDIFNAVQTRFDGEESTDQIANQTKRQKRRSEQQRHQRLDAILNNLKKSTKTSKQVRNMLIKSRSVGDKKLRMEDRFHLEIVRVDDSGKHEGTNEPSSYRFFSRQTTAGKVANGVASSLGQDRAAEFLVSISSGTEQKYRRLPNTISLHDAQRDGWLDDFDTVLIRVYMLTSDGDTSGPSKSVLDAESDEESADEINIEVETEDQAPANSSSLPKTAAPHSSEESNSSEAQVNKDQDKIDLQNRIQSIFQLAEAGEIDNKSNPNKGVKKKKPVSQQVHNMLIKSKASGDRKVKQEDRVYLEVIVFEDNNEVVSSSLSASYWFFEKRKTIGYVIESLDVKKDGAMVEFIVSVSNLLPGKDCSFQVLPVDLTLASAMKDKLLDNFGRVIVRVWSKRS</sequence>
<dbReference type="AlphaFoldDB" id="A0ABD3QJX9"/>
<dbReference type="Proteomes" id="UP001530400">
    <property type="component" value="Unassembled WGS sequence"/>
</dbReference>